<evidence type="ECO:0000256" key="4">
    <source>
        <dbReference type="ARBA" id="ARBA00023157"/>
    </source>
</evidence>
<proteinExistence type="inferred from homology"/>
<dbReference type="GO" id="GO:0005634">
    <property type="term" value="C:nucleus"/>
    <property type="evidence" value="ECO:0007669"/>
    <property type="project" value="TreeGrafter"/>
</dbReference>
<keyword evidence="8" id="KW-1185">Reference proteome</keyword>
<dbReference type="SUPFAM" id="SSF56219">
    <property type="entry name" value="DNase I-like"/>
    <property type="match status" value="1"/>
</dbReference>
<keyword evidence="5" id="KW-0812">Transmembrane</keyword>
<gene>
    <name evidence="7" type="ORF">EGW08_021487</name>
</gene>
<dbReference type="STRING" id="188477.A0A3S0Z6X9"/>
<evidence type="ECO:0000256" key="1">
    <source>
        <dbReference type="ARBA" id="ARBA00007359"/>
    </source>
</evidence>
<dbReference type="InterPro" id="IPR033125">
    <property type="entry name" value="DNASE_I_2"/>
</dbReference>
<dbReference type="Gene3D" id="3.60.10.10">
    <property type="entry name" value="Endonuclease/exonuclease/phosphatase"/>
    <property type="match status" value="1"/>
</dbReference>
<evidence type="ECO:0000313" key="8">
    <source>
        <dbReference type="Proteomes" id="UP000271974"/>
    </source>
</evidence>
<dbReference type="PANTHER" id="PTHR11371:SF31">
    <property type="entry name" value="EXTRACELLULAR NUCLEASE"/>
    <property type="match status" value="1"/>
</dbReference>
<evidence type="ECO:0000256" key="3">
    <source>
        <dbReference type="ARBA" id="ARBA00022801"/>
    </source>
</evidence>
<comment type="caution">
    <text evidence="7">The sequence shown here is derived from an EMBL/GenBank/DDBJ whole genome shotgun (WGS) entry which is preliminary data.</text>
</comment>
<evidence type="ECO:0000313" key="7">
    <source>
        <dbReference type="EMBL" id="RUS70755.1"/>
    </source>
</evidence>
<dbReference type="InterPro" id="IPR036691">
    <property type="entry name" value="Endo/exonu/phosph_ase_sf"/>
</dbReference>
<keyword evidence="5" id="KW-0472">Membrane</keyword>
<evidence type="ECO:0000256" key="2">
    <source>
        <dbReference type="ARBA" id="ARBA00022722"/>
    </source>
</evidence>
<dbReference type="InterPro" id="IPR016202">
    <property type="entry name" value="DNase_I"/>
</dbReference>
<accession>A0A3S0Z6X9</accession>
<organism evidence="7 8">
    <name type="scientific">Elysia chlorotica</name>
    <name type="common">Eastern emerald elysia</name>
    <name type="synonym">Sea slug</name>
    <dbReference type="NCBI Taxonomy" id="188477"/>
    <lineage>
        <taxon>Eukaryota</taxon>
        <taxon>Metazoa</taxon>
        <taxon>Spiralia</taxon>
        <taxon>Lophotrochozoa</taxon>
        <taxon>Mollusca</taxon>
        <taxon>Gastropoda</taxon>
        <taxon>Heterobranchia</taxon>
        <taxon>Euthyneura</taxon>
        <taxon>Panpulmonata</taxon>
        <taxon>Sacoglossa</taxon>
        <taxon>Placobranchoidea</taxon>
        <taxon>Plakobranchidae</taxon>
        <taxon>Elysia</taxon>
    </lineage>
</organism>
<dbReference type="GO" id="GO:0006308">
    <property type="term" value="P:DNA catabolic process"/>
    <property type="evidence" value="ECO:0007669"/>
    <property type="project" value="InterPro"/>
</dbReference>
<keyword evidence="2" id="KW-0540">Nuclease</keyword>
<dbReference type="PRINTS" id="PR00130">
    <property type="entry name" value="DNASEI"/>
</dbReference>
<dbReference type="PANTHER" id="PTHR11371">
    <property type="entry name" value="DEOXYRIBONUCLEASE"/>
    <property type="match status" value="1"/>
</dbReference>
<keyword evidence="4" id="KW-1015">Disulfide bond</keyword>
<dbReference type="EMBL" id="RQTK01001340">
    <property type="protein sequence ID" value="RUS70755.1"/>
    <property type="molecule type" value="Genomic_DNA"/>
</dbReference>
<evidence type="ECO:0000259" key="6">
    <source>
        <dbReference type="Pfam" id="PF03372"/>
    </source>
</evidence>
<dbReference type="OrthoDB" id="10061407at2759"/>
<dbReference type="Proteomes" id="UP000271974">
    <property type="component" value="Unassembled WGS sequence"/>
</dbReference>
<feature type="domain" description="Endonuclease/exonuclease/phosphatase" evidence="6">
    <location>
        <begin position="86"/>
        <end position="330"/>
    </location>
</feature>
<dbReference type="InterPro" id="IPR005135">
    <property type="entry name" value="Endo/exonuclease/phosphatase"/>
</dbReference>
<keyword evidence="3" id="KW-0378">Hydrolase</keyword>
<evidence type="ECO:0000256" key="5">
    <source>
        <dbReference type="SAM" id="Phobius"/>
    </source>
</evidence>
<feature type="transmembrane region" description="Helical" evidence="5">
    <location>
        <begin position="29"/>
        <end position="52"/>
    </location>
</feature>
<comment type="similarity">
    <text evidence="1">Belongs to the DNase I family.</text>
</comment>
<keyword evidence="5" id="KW-1133">Transmembrane helix</keyword>
<dbReference type="SMART" id="SM00476">
    <property type="entry name" value="DNaseIc"/>
    <property type="match status" value="1"/>
</dbReference>
<dbReference type="GO" id="GO:0003677">
    <property type="term" value="F:DNA binding"/>
    <property type="evidence" value="ECO:0007669"/>
    <property type="project" value="TreeGrafter"/>
</dbReference>
<protein>
    <recommendedName>
        <fullName evidence="6">Endonuclease/exonuclease/phosphatase domain-containing protein</fullName>
    </recommendedName>
</protein>
<dbReference type="GO" id="GO:0004530">
    <property type="term" value="F:deoxyribonuclease I activity"/>
    <property type="evidence" value="ECO:0007669"/>
    <property type="project" value="TreeGrafter"/>
</dbReference>
<dbReference type="AlphaFoldDB" id="A0A3S0Z6X9"/>
<sequence>MRNTDMTQNATNFDQTYLTISWYSKHSKAIMVCGVLTTILIVATVIAVPTTIAKTRKTQHSQTAADSKTGADVNILSLDSSLSVAAFNIKSFGESKSINDFAFQNIVKIISRYDVILIQEVRDKSGSSISKLWQSLNETGSPYGLVHSERLGRTSYKEQYVFFYHADKAELTGKRQFDDNRQDVYEREPFTIELSYFSQEDMAKKRIALMALHTAPKDAFVELEQLPGVMRSTLSHLKHSHGLIAMGDFNADCAYLSNKKKAALELFEKGGAFRSLIQDSADTTVSSSTDCAYDRAVVYGKGVKVSDAKVFDFQTAFGMTESEAKQISDHYPIEFRLL</sequence>
<dbReference type="PROSITE" id="PS00918">
    <property type="entry name" value="DNASE_I_2"/>
    <property type="match status" value="1"/>
</dbReference>
<reference evidence="7 8" key="1">
    <citation type="submission" date="2019-01" db="EMBL/GenBank/DDBJ databases">
        <title>A draft genome assembly of the solar-powered sea slug Elysia chlorotica.</title>
        <authorList>
            <person name="Cai H."/>
            <person name="Li Q."/>
            <person name="Fang X."/>
            <person name="Li J."/>
            <person name="Curtis N.E."/>
            <person name="Altenburger A."/>
            <person name="Shibata T."/>
            <person name="Feng M."/>
            <person name="Maeda T."/>
            <person name="Schwartz J.A."/>
            <person name="Shigenobu S."/>
            <person name="Lundholm N."/>
            <person name="Nishiyama T."/>
            <person name="Yang H."/>
            <person name="Hasebe M."/>
            <person name="Li S."/>
            <person name="Pierce S.K."/>
            <person name="Wang J."/>
        </authorList>
    </citation>
    <scope>NUCLEOTIDE SEQUENCE [LARGE SCALE GENOMIC DNA]</scope>
    <source>
        <strain evidence="7">EC2010</strain>
        <tissue evidence="7">Whole organism of an adult</tissue>
    </source>
</reference>
<name>A0A3S0Z6X9_ELYCH</name>
<dbReference type="Pfam" id="PF03372">
    <property type="entry name" value="Exo_endo_phos"/>
    <property type="match status" value="1"/>
</dbReference>